<dbReference type="PANTHER" id="PTHR37171">
    <property type="entry name" value="SERINE/THREONINE-PROTEIN KINASE YRZF-RELATED"/>
    <property type="match status" value="1"/>
</dbReference>
<proteinExistence type="predicted"/>
<dbReference type="PROSITE" id="PS50011">
    <property type="entry name" value="PROTEIN_KINASE_DOM"/>
    <property type="match status" value="1"/>
</dbReference>
<dbReference type="GeneID" id="80881133"/>
<evidence type="ECO:0000313" key="2">
    <source>
        <dbReference type="EMBL" id="KAJ8100230.1"/>
    </source>
</evidence>
<dbReference type="InterPro" id="IPR052396">
    <property type="entry name" value="Meiotic_Drive_Suppr_Kinase"/>
</dbReference>
<organism evidence="2 3">
    <name type="scientific">Lipomyces tetrasporus</name>
    <dbReference type="NCBI Taxonomy" id="54092"/>
    <lineage>
        <taxon>Eukaryota</taxon>
        <taxon>Fungi</taxon>
        <taxon>Dikarya</taxon>
        <taxon>Ascomycota</taxon>
        <taxon>Saccharomycotina</taxon>
        <taxon>Lipomycetes</taxon>
        <taxon>Lipomycetales</taxon>
        <taxon>Lipomycetaceae</taxon>
        <taxon>Lipomyces</taxon>
    </lineage>
</organism>
<dbReference type="GO" id="GO:0005524">
    <property type="term" value="F:ATP binding"/>
    <property type="evidence" value="ECO:0007669"/>
    <property type="project" value="InterPro"/>
</dbReference>
<dbReference type="PANTHER" id="PTHR37171:SF1">
    <property type="entry name" value="SERINE_THREONINE-PROTEIN KINASE YRZF-RELATED"/>
    <property type="match status" value="1"/>
</dbReference>
<comment type="caution">
    <text evidence="2">The sequence shown here is derived from an EMBL/GenBank/DDBJ whole genome shotgun (WGS) entry which is preliminary data.</text>
</comment>
<feature type="domain" description="Protein kinase" evidence="1">
    <location>
        <begin position="1"/>
        <end position="247"/>
    </location>
</feature>
<sequence length="247" mass="28363">MVTEPRSHFMPQNGNTSVMVRIRKHLRARSSRHSQIVLVDVEKSSVASCPISNQVVAKFFDPLFVSDDELPRDAPVEYKQLVAFRCYENEAAAYSSLSSLQGTVVPIFYGNYVCHFLHRPTESDQIAKVILMEHIDGWPLSWYSPGELTESQAQWIMRQMEDIVRQVHSQGVIHRDLVLRNFLLANLRRLVLVDFEDSEILNGENQFSPEALKEGDFIGLRCEFKDIGWLPICDSYEDGVDEDSAWR</sequence>
<dbReference type="GO" id="GO:0004672">
    <property type="term" value="F:protein kinase activity"/>
    <property type="evidence" value="ECO:0007669"/>
    <property type="project" value="InterPro"/>
</dbReference>
<dbReference type="EMBL" id="JARPMG010000005">
    <property type="protein sequence ID" value="KAJ8100230.1"/>
    <property type="molecule type" value="Genomic_DNA"/>
</dbReference>
<dbReference type="InterPro" id="IPR011009">
    <property type="entry name" value="Kinase-like_dom_sf"/>
</dbReference>
<accession>A0AAD7QRX4</accession>
<dbReference type="AlphaFoldDB" id="A0AAD7QRX4"/>
<dbReference type="SUPFAM" id="SSF56112">
    <property type="entry name" value="Protein kinase-like (PK-like)"/>
    <property type="match status" value="1"/>
</dbReference>
<dbReference type="InterPro" id="IPR000719">
    <property type="entry name" value="Prot_kinase_dom"/>
</dbReference>
<protein>
    <recommendedName>
        <fullName evidence="1">Protein kinase domain-containing protein</fullName>
    </recommendedName>
</protein>
<evidence type="ECO:0000259" key="1">
    <source>
        <dbReference type="PROSITE" id="PS50011"/>
    </source>
</evidence>
<reference evidence="2" key="1">
    <citation type="submission" date="2023-03" db="EMBL/GenBank/DDBJ databases">
        <title>Near-Complete genome sequence of Lipomyces tetrasporous NRRL Y-64009, an oleaginous yeast capable of growing on lignocellulosic hydrolysates.</title>
        <authorList>
            <consortium name="Lawrence Berkeley National Laboratory"/>
            <person name="Jagtap S.S."/>
            <person name="Liu J.-J."/>
            <person name="Walukiewicz H.E."/>
            <person name="Pangilinan J."/>
            <person name="Lipzen A."/>
            <person name="Ahrendt S."/>
            <person name="Koriabine M."/>
            <person name="Cobaugh K."/>
            <person name="Salamov A."/>
            <person name="Yoshinaga Y."/>
            <person name="Ng V."/>
            <person name="Daum C."/>
            <person name="Grigoriev I.V."/>
            <person name="Slininger P.J."/>
            <person name="Dien B.S."/>
            <person name="Jin Y.-S."/>
            <person name="Rao C.V."/>
        </authorList>
    </citation>
    <scope>NUCLEOTIDE SEQUENCE</scope>
    <source>
        <strain evidence="2">NRRL Y-64009</strain>
    </source>
</reference>
<evidence type="ECO:0000313" key="3">
    <source>
        <dbReference type="Proteomes" id="UP001217417"/>
    </source>
</evidence>
<dbReference type="RefSeq" id="XP_056043680.1">
    <property type="nucleotide sequence ID" value="XM_056185967.1"/>
</dbReference>
<dbReference type="Gene3D" id="1.10.510.10">
    <property type="entry name" value="Transferase(Phosphotransferase) domain 1"/>
    <property type="match status" value="1"/>
</dbReference>
<dbReference type="Proteomes" id="UP001217417">
    <property type="component" value="Unassembled WGS sequence"/>
</dbReference>
<name>A0AAD7QRX4_9ASCO</name>
<dbReference type="Pfam" id="PF00069">
    <property type="entry name" value="Pkinase"/>
    <property type="match status" value="1"/>
</dbReference>
<keyword evidence="3" id="KW-1185">Reference proteome</keyword>
<gene>
    <name evidence="2" type="ORF">POJ06DRAFT_237766</name>
</gene>